<evidence type="ECO:0000313" key="7">
    <source>
        <dbReference type="EMBL" id="KAK1757931.1"/>
    </source>
</evidence>
<dbReference type="InterPro" id="IPR019559">
    <property type="entry name" value="Cullin_neddylation_domain"/>
</dbReference>
<reference evidence="7" key="1">
    <citation type="submission" date="2023-06" db="EMBL/GenBank/DDBJ databases">
        <title>Genome-scale phylogeny and comparative genomics of the fungal order Sordariales.</title>
        <authorList>
            <consortium name="Lawrence Berkeley National Laboratory"/>
            <person name="Hensen N."/>
            <person name="Bonometti L."/>
            <person name="Westerberg I."/>
            <person name="Brannstrom I.O."/>
            <person name="Guillou S."/>
            <person name="Cros-Aarteil S."/>
            <person name="Calhoun S."/>
            <person name="Haridas S."/>
            <person name="Kuo A."/>
            <person name="Mondo S."/>
            <person name="Pangilinan J."/>
            <person name="Riley R."/>
            <person name="Labutti K."/>
            <person name="Andreopoulos B."/>
            <person name="Lipzen A."/>
            <person name="Chen C."/>
            <person name="Yanf M."/>
            <person name="Daum C."/>
            <person name="Ng V."/>
            <person name="Clum A."/>
            <person name="Steindorff A."/>
            <person name="Ohm R."/>
            <person name="Martin F."/>
            <person name="Silar P."/>
            <person name="Natvig D."/>
            <person name="Lalanne C."/>
            <person name="Gautier V."/>
            <person name="Ament-Velasquez S.L."/>
            <person name="Kruys A."/>
            <person name="Hutchinson M.I."/>
            <person name="Powell A.J."/>
            <person name="Barry K."/>
            <person name="Miller A.N."/>
            <person name="Grigoriev I.V."/>
            <person name="Debuchy R."/>
            <person name="Gladieux P."/>
            <person name="Thoren M.H."/>
            <person name="Johannesson H."/>
        </authorList>
    </citation>
    <scope>NUCLEOTIDE SEQUENCE</scope>
    <source>
        <strain evidence="7">PSN4</strain>
    </source>
</reference>
<evidence type="ECO:0000256" key="2">
    <source>
        <dbReference type="ARBA" id="ARBA00022499"/>
    </source>
</evidence>
<dbReference type="SMART" id="SM00884">
    <property type="entry name" value="Cullin_Nedd8"/>
    <property type="match status" value="1"/>
</dbReference>
<dbReference type="InterPro" id="IPR036317">
    <property type="entry name" value="Cullin_homology_sf"/>
</dbReference>
<dbReference type="SUPFAM" id="SSF75632">
    <property type="entry name" value="Cullin homology domain"/>
    <property type="match status" value="1"/>
</dbReference>
<dbReference type="Proteomes" id="UP001239445">
    <property type="component" value="Unassembled WGS sequence"/>
</dbReference>
<dbReference type="FunFam" id="1.20.1310.10:FF:000036">
    <property type="entry name" value="SCF ubiquitin ligase subunit CulC, putative"/>
    <property type="match status" value="1"/>
</dbReference>
<evidence type="ECO:0000256" key="1">
    <source>
        <dbReference type="ARBA" id="ARBA00006019"/>
    </source>
</evidence>
<evidence type="ECO:0000256" key="3">
    <source>
        <dbReference type="ARBA" id="ARBA00022843"/>
    </source>
</evidence>
<dbReference type="InterPro" id="IPR036390">
    <property type="entry name" value="WH_DNA-bd_sf"/>
</dbReference>
<dbReference type="FunFam" id="1.20.1310.10:FF:000061">
    <property type="entry name" value="Related to cullulin 3"/>
    <property type="match status" value="1"/>
</dbReference>
<feature type="domain" description="Cullin family profile" evidence="6">
    <location>
        <begin position="448"/>
        <end position="703"/>
    </location>
</feature>
<dbReference type="InterPro" id="IPR045093">
    <property type="entry name" value="Cullin"/>
</dbReference>
<proteinExistence type="inferred from homology"/>
<dbReference type="FunFam" id="1.20.1310.10:FF:000002">
    <property type="entry name" value="cullin-3 isoform X1"/>
    <property type="match status" value="1"/>
</dbReference>
<accession>A0AAJ0F7G7</accession>
<evidence type="ECO:0000259" key="6">
    <source>
        <dbReference type="PROSITE" id="PS50069"/>
    </source>
</evidence>
<dbReference type="FunFam" id="3.30.230.130:FF:000011">
    <property type="entry name" value="SCF ubiquitin ligase subunit CulC, putative"/>
    <property type="match status" value="1"/>
</dbReference>
<dbReference type="GO" id="GO:0031625">
    <property type="term" value="F:ubiquitin protein ligase binding"/>
    <property type="evidence" value="ECO:0007669"/>
    <property type="project" value="InterPro"/>
</dbReference>
<dbReference type="Gene3D" id="1.20.1310.10">
    <property type="entry name" value="Cullin Repeats"/>
    <property type="match status" value="4"/>
</dbReference>
<dbReference type="AlphaFoldDB" id="A0AAJ0F7G7"/>
<dbReference type="PANTHER" id="PTHR11932">
    <property type="entry name" value="CULLIN"/>
    <property type="match status" value="1"/>
</dbReference>
<dbReference type="InterPro" id="IPR001373">
    <property type="entry name" value="Cullin_N"/>
</dbReference>
<dbReference type="FunFam" id="1.10.10.10:FF:000014">
    <property type="entry name" value="Cullin 1"/>
    <property type="match status" value="1"/>
</dbReference>
<evidence type="ECO:0000256" key="4">
    <source>
        <dbReference type="PROSITE-ProRule" id="PRU00330"/>
    </source>
</evidence>
<dbReference type="EMBL" id="MU839830">
    <property type="protein sequence ID" value="KAK1757931.1"/>
    <property type="molecule type" value="Genomic_DNA"/>
</dbReference>
<dbReference type="Pfam" id="PF00888">
    <property type="entry name" value="Cullin"/>
    <property type="match status" value="1"/>
</dbReference>
<gene>
    <name evidence="7" type="ORF">QBC47DRAFT_359140</name>
</gene>
<dbReference type="SMART" id="SM00182">
    <property type="entry name" value="CULLIN"/>
    <property type="match status" value="1"/>
</dbReference>
<sequence length="836" mass="95560">MAPPGRIRPVRRPLIAKAHDDFEPCWEILRDALTNIHTQDAGRLSFENLYRASYKIVVNKKGDVLYERVKSFEEAWFRDHIMPRISKLITTNLVNVALVQAEDTSLHERREMGQKFLRGIRDAWVEHNMSMNMIADIMMYLDRAYISDAGLPTVFATTIGLFRDHVLRNTLGNVQQVGQEFVVFDILNAVILDLINMEREGEIIDCNLLRNITSMLEDLYETNDEIPDQKLYLTVFEPKYIDASAVFYRKECGKLLRESDASTWLRHTKRRLEEEAIRCTTSLSILTKAKIEKVIEKEMVLAQLDGFLSMEASGLKSMIDNDRVEDLFILYRLILRVDPSMEPIKATLQNRVTDLGSEIEKTLKSTDFSVPAVGVADADDAVDGAEKGKAQPLNAAAQQTAAAIKWVDEVLKLKDKFDRLWQECFQEDLILQSAISKSFTDFINMFNRSSEYVSLFIDDTLKRGARSMSEVVVDGILDKAIVLLPYLSDRDMFERYYQKHLARRLLHNKSEIDIEKDMVSRMKTEMGNHFTAKFEGMFKDMQLSKDLGEGYREHIRQLGDVDTKKVDLSIHVLTSNYWPPEVMGRGSSQDEGSKGGCNYPPVIKRLQESFLKYYLKDRSGRVLTWVGSAGTADIKCVFPKVPGKESGPLSKERRYELNVSTYGMVVLMLFNDLAEGESLSLEEIQAKTNIPISDLTRTLASLSIAPRTRVLVKEPATKTVKSTDRFSFNAQFASKAIKIKAPTIASLSKVEGEEERKVTEQKNDQTRSHIIDAAIVRIMKSRKELRHTQLTTDVITQLSSRFKPEVSLIKRRIEDLLAREYLERVEGEQSLYRYLA</sequence>
<evidence type="ECO:0000313" key="8">
    <source>
        <dbReference type="Proteomes" id="UP001239445"/>
    </source>
</evidence>
<dbReference type="SUPFAM" id="SSF46785">
    <property type="entry name" value="Winged helix' DNA-binding domain"/>
    <property type="match status" value="1"/>
</dbReference>
<name>A0AAJ0F7G7_9PEZI</name>
<dbReference type="Pfam" id="PF10557">
    <property type="entry name" value="Cullin_Nedd8"/>
    <property type="match status" value="1"/>
</dbReference>
<dbReference type="Gene3D" id="3.30.230.130">
    <property type="entry name" value="Cullin, Chain C, Domain 2"/>
    <property type="match status" value="1"/>
</dbReference>
<keyword evidence="2" id="KW-1017">Isopeptide bond</keyword>
<keyword evidence="8" id="KW-1185">Reference proteome</keyword>
<comment type="caution">
    <text evidence="7">The sequence shown here is derived from an EMBL/GenBank/DDBJ whole genome shotgun (WGS) entry which is preliminary data.</text>
</comment>
<organism evidence="7 8">
    <name type="scientific">Echria macrotheca</name>
    <dbReference type="NCBI Taxonomy" id="438768"/>
    <lineage>
        <taxon>Eukaryota</taxon>
        <taxon>Fungi</taxon>
        <taxon>Dikarya</taxon>
        <taxon>Ascomycota</taxon>
        <taxon>Pezizomycotina</taxon>
        <taxon>Sordariomycetes</taxon>
        <taxon>Sordariomycetidae</taxon>
        <taxon>Sordariales</taxon>
        <taxon>Schizotheciaceae</taxon>
        <taxon>Echria</taxon>
    </lineage>
</organism>
<dbReference type="PROSITE" id="PS50069">
    <property type="entry name" value="CULLIN_2"/>
    <property type="match status" value="1"/>
</dbReference>
<comment type="similarity">
    <text evidence="1 4 5">Belongs to the cullin family.</text>
</comment>
<protein>
    <recommendedName>
        <fullName evidence="6">Cullin family profile domain-containing protein</fullName>
    </recommendedName>
</protein>
<dbReference type="Pfam" id="PF26557">
    <property type="entry name" value="Cullin_AB"/>
    <property type="match status" value="1"/>
</dbReference>
<dbReference type="SUPFAM" id="SSF74788">
    <property type="entry name" value="Cullin repeat-like"/>
    <property type="match status" value="1"/>
</dbReference>
<dbReference type="InterPro" id="IPR036388">
    <property type="entry name" value="WH-like_DNA-bd_sf"/>
</dbReference>
<evidence type="ECO:0000256" key="5">
    <source>
        <dbReference type="RuleBase" id="RU003829"/>
    </source>
</evidence>
<dbReference type="Gene3D" id="1.10.10.10">
    <property type="entry name" value="Winged helix-like DNA-binding domain superfamily/Winged helix DNA-binding domain"/>
    <property type="match status" value="1"/>
</dbReference>
<keyword evidence="3" id="KW-0832">Ubl conjugation</keyword>
<dbReference type="GO" id="GO:0006511">
    <property type="term" value="P:ubiquitin-dependent protein catabolic process"/>
    <property type="evidence" value="ECO:0007669"/>
    <property type="project" value="InterPro"/>
</dbReference>
<dbReference type="InterPro" id="IPR016158">
    <property type="entry name" value="Cullin_homology"/>
</dbReference>
<dbReference type="InterPro" id="IPR016159">
    <property type="entry name" value="Cullin_repeat-like_dom_sf"/>
</dbReference>
<dbReference type="FunFam" id="1.20.1310.10:FF:000001">
    <property type="entry name" value="Cullin 3"/>
    <property type="match status" value="1"/>
</dbReference>
<dbReference type="InterPro" id="IPR059120">
    <property type="entry name" value="Cullin-like_AB"/>
</dbReference>